<dbReference type="Proteomes" id="UP000055024">
    <property type="component" value="Unassembled WGS sequence"/>
</dbReference>
<accession>A0A0V1HCK9</accession>
<proteinExistence type="predicted"/>
<keyword evidence="1" id="KW-1133">Transmembrane helix</keyword>
<feature type="transmembrane region" description="Helical" evidence="1">
    <location>
        <begin position="59"/>
        <end position="77"/>
    </location>
</feature>
<keyword evidence="1" id="KW-0472">Membrane</keyword>
<evidence type="ECO:0000313" key="3">
    <source>
        <dbReference type="Proteomes" id="UP000055024"/>
    </source>
</evidence>
<evidence type="ECO:0000256" key="1">
    <source>
        <dbReference type="SAM" id="Phobius"/>
    </source>
</evidence>
<keyword evidence="3" id="KW-1185">Reference proteome</keyword>
<name>A0A0V1HCK9_9BILA</name>
<protein>
    <submittedName>
        <fullName evidence="2">Uncharacterized protein</fullName>
    </submittedName>
</protein>
<gene>
    <name evidence="2" type="ORF">T11_10220</name>
</gene>
<comment type="caution">
    <text evidence="2">The sequence shown here is derived from an EMBL/GenBank/DDBJ whole genome shotgun (WGS) entry which is preliminary data.</text>
</comment>
<reference evidence="2" key="1">
    <citation type="submission" date="2015-01" db="EMBL/GenBank/DDBJ databases">
        <title>Evolution of Trichinella species and genotypes.</title>
        <authorList>
            <person name="Korhonen P.K."/>
            <person name="Edoardo P."/>
            <person name="Giuseppe L.R."/>
            <person name="Gasser R.B."/>
        </authorList>
    </citation>
    <scope>NUCLEOTIDE SEQUENCE [LARGE SCALE GENOMIC DNA]</scope>
    <source>
        <strain evidence="2">ISS1029</strain>
    </source>
</reference>
<keyword evidence="1" id="KW-0812">Transmembrane</keyword>
<sequence>MIPYTLEMIILEFIFRKIVMWNWENKISTRALCKLAFYKGYQLLISNNPLVYWTTTGRYTILVHFVINFFISLYTYYNEQFFISHFVNNTGIYIEKQNTYCIYNISAYAANCSSYNVHMNKKKANIMLKM</sequence>
<dbReference type="EMBL" id="JYDP01000085">
    <property type="protein sequence ID" value="KRZ08526.1"/>
    <property type="molecule type" value="Genomic_DNA"/>
</dbReference>
<dbReference type="AlphaFoldDB" id="A0A0V1HCK9"/>
<evidence type="ECO:0000313" key="2">
    <source>
        <dbReference type="EMBL" id="KRZ08526.1"/>
    </source>
</evidence>
<organism evidence="2 3">
    <name type="scientific">Trichinella zimbabwensis</name>
    <dbReference type="NCBI Taxonomy" id="268475"/>
    <lineage>
        <taxon>Eukaryota</taxon>
        <taxon>Metazoa</taxon>
        <taxon>Ecdysozoa</taxon>
        <taxon>Nematoda</taxon>
        <taxon>Enoplea</taxon>
        <taxon>Dorylaimia</taxon>
        <taxon>Trichinellida</taxon>
        <taxon>Trichinellidae</taxon>
        <taxon>Trichinella</taxon>
    </lineage>
</organism>